<dbReference type="FunFam" id="3.40.50.300:FF:000479">
    <property type="entry name" value="Multidrug resistance protein 1A"/>
    <property type="match status" value="1"/>
</dbReference>
<sequence length="545" mass="61109">MTLRTFGISIQRVFQECDLELQEQRVLLYIIVFIGLGVVMLITMFFQSFLFSCSGERLTERLRSKAFNVMLRQDMKYFDDPENNTGALCTRLSTEAAAVQGVGVRIGTILENLSNLGVGIILSFVYGWTLALVVLGFVPCIIVAGFLQIYLMSRFASKDKETCENASKLAIEVIQNIRTVKQLTKENDFVNDYCCLLDVPYKSSMRRAHLFAFLFSFTNSIMFFVLAAVFSFGDYLVDQNRMTFEDVLLVCNCLVFGAEAVGQAMSIIPGYGKAISAAENFIDLFDSKVTIYDNDDDPSKTKSISDFHGELQLDNVSFAYPNRSDSLVLDNFSLTAKPGASGCGKSTIIQLILRFYDPHHGHLRVDQHDIRSLNLKWFRSQVGFVGQEPILFNMTIAENIAYGDTSRKISKSEIEQAATDANIHEFISNELPEKYDTKVGSKGHYSLSGGQKQRIAIARTLIRNPKILLLDEATSALDAKNEKDVQEALDRAQKHRTSITIAHRLSTIQDADFICFVHNGRVTESGTHSQLLGKRGLYYNLAKRS</sequence>
<dbReference type="PROSITE" id="PS50929">
    <property type="entry name" value="ABC_TM1F"/>
    <property type="match status" value="1"/>
</dbReference>
<keyword evidence="8" id="KW-1278">Translocase</keyword>
<protein>
    <submittedName>
        <fullName evidence="16">Uncharacterized protein</fullName>
    </submittedName>
</protein>
<evidence type="ECO:0000256" key="9">
    <source>
        <dbReference type="ARBA" id="ARBA00022989"/>
    </source>
</evidence>
<dbReference type="PANTHER" id="PTHR24221">
    <property type="entry name" value="ATP-BINDING CASSETTE SUB-FAMILY B"/>
    <property type="match status" value="1"/>
</dbReference>
<evidence type="ECO:0000313" key="16">
    <source>
        <dbReference type="EMBL" id="CAF3734478.1"/>
    </source>
</evidence>
<keyword evidence="10 12" id="KW-0472">Membrane</keyword>
<dbReference type="InterPro" id="IPR036640">
    <property type="entry name" value="ABC1_TM_sf"/>
</dbReference>
<dbReference type="InterPro" id="IPR003593">
    <property type="entry name" value="AAA+_ATPase"/>
</dbReference>
<dbReference type="PANTHER" id="PTHR24221:SF636">
    <property type="entry name" value="BILE SALT EXPORT PUMP"/>
    <property type="match status" value="1"/>
</dbReference>
<comment type="caution">
    <text evidence="16">The sequence shown here is derived from an EMBL/GenBank/DDBJ whole genome shotgun (WGS) entry which is preliminary data.</text>
</comment>
<evidence type="ECO:0000256" key="1">
    <source>
        <dbReference type="ARBA" id="ARBA00004141"/>
    </source>
</evidence>
<evidence type="ECO:0000256" key="5">
    <source>
        <dbReference type="ARBA" id="ARBA00022737"/>
    </source>
</evidence>
<keyword evidence="5" id="KW-0677">Repeat</keyword>
<dbReference type="AlphaFoldDB" id="A0A8S2IET1"/>
<proteinExistence type="inferred from homology"/>
<evidence type="ECO:0000256" key="7">
    <source>
        <dbReference type="ARBA" id="ARBA00022840"/>
    </source>
</evidence>
<dbReference type="GO" id="GO:0016887">
    <property type="term" value="F:ATP hydrolysis activity"/>
    <property type="evidence" value="ECO:0007669"/>
    <property type="project" value="InterPro"/>
</dbReference>
<dbReference type="InterPro" id="IPR027417">
    <property type="entry name" value="P-loop_NTPase"/>
</dbReference>
<dbReference type="InterPro" id="IPR039421">
    <property type="entry name" value="Type_1_exporter"/>
</dbReference>
<feature type="domain" description="ABC transporter" evidence="13">
    <location>
        <begin position="311"/>
        <end position="544"/>
    </location>
</feature>
<dbReference type="InterPro" id="IPR011527">
    <property type="entry name" value="ABC1_TM_dom"/>
</dbReference>
<keyword evidence="6" id="KW-0547">Nucleotide-binding</keyword>
<dbReference type="Proteomes" id="UP000677228">
    <property type="component" value="Unassembled WGS sequence"/>
</dbReference>
<dbReference type="SMART" id="SM00382">
    <property type="entry name" value="AAA"/>
    <property type="match status" value="1"/>
</dbReference>
<feature type="transmembrane region" description="Helical" evidence="12">
    <location>
        <begin position="26"/>
        <end position="50"/>
    </location>
</feature>
<dbReference type="Gene3D" id="1.20.1560.10">
    <property type="entry name" value="ABC transporter type 1, transmembrane domain"/>
    <property type="match status" value="2"/>
</dbReference>
<gene>
    <name evidence="15" type="ORF">OVA965_LOCUS12671</name>
    <name evidence="16" type="ORF">TMI583_LOCUS12675</name>
</gene>
<dbReference type="GO" id="GO:0016324">
    <property type="term" value="C:apical plasma membrane"/>
    <property type="evidence" value="ECO:0007669"/>
    <property type="project" value="TreeGrafter"/>
</dbReference>
<keyword evidence="3" id="KW-0813">Transport</keyword>
<keyword evidence="9 12" id="KW-1133">Transmembrane helix</keyword>
<dbReference type="SUPFAM" id="SSF90123">
    <property type="entry name" value="ABC transporter transmembrane region"/>
    <property type="match status" value="1"/>
</dbReference>
<dbReference type="Pfam" id="PF00664">
    <property type="entry name" value="ABC_membrane"/>
    <property type="match status" value="1"/>
</dbReference>
<evidence type="ECO:0000256" key="6">
    <source>
        <dbReference type="ARBA" id="ARBA00022741"/>
    </source>
</evidence>
<evidence type="ECO:0000256" key="4">
    <source>
        <dbReference type="ARBA" id="ARBA00022692"/>
    </source>
</evidence>
<dbReference type="Pfam" id="PF00005">
    <property type="entry name" value="ABC_tran"/>
    <property type="match status" value="1"/>
</dbReference>
<evidence type="ECO:0000259" key="13">
    <source>
        <dbReference type="PROSITE" id="PS50893"/>
    </source>
</evidence>
<keyword evidence="4 12" id="KW-0812">Transmembrane</keyword>
<dbReference type="GO" id="GO:0140359">
    <property type="term" value="F:ABC-type transporter activity"/>
    <property type="evidence" value="ECO:0007669"/>
    <property type="project" value="InterPro"/>
</dbReference>
<evidence type="ECO:0000259" key="14">
    <source>
        <dbReference type="PROSITE" id="PS50929"/>
    </source>
</evidence>
<dbReference type="CDD" id="cd18578">
    <property type="entry name" value="ABC_6TM_Pgp_ABCB1_D2_like"/>
    <property type="match status" value="1"/>
</dbReference>
<dbReference type="GO" id="GO:0005524">
    <property type="term" value="F:ATP binding"/>
    <property type="evidence" value="ECO:0007669"/>
    <property type="project" value="UniProtKB-KW"/>
</dbReference>
<keyword evidence="11" id="KW-0325">Glycoprotein</keyword>
<comment type="subcellular location">
    <subcellularLocation>
        <location evidence="1">Membrane</location>
        <topology evidence="1">Multi-pass membrane protein</topology>
    </subcellularLocation>
</comment>
<dbReference type="InterPro" id="IPR003439">
    <property type="entry name" value="ABC_transporter-like_ATP-bd"/>
</dbReference>
<dbReference type="PROSITE" id="PS00211">
    <property type="entry name" value="ABC_TRANSPORTER_1"/>
    <property type="match status" value="1"/>
</dbReference>
<organism evidence="16 17">
    <name type="scientific">Didymodactylos carnosus</name>
    <dbReference type="NCBI Taxonomy" id="1234261"/>
    <lineage>
        <taxon>Eukaryota</taxon>
        <taxon>Metazoa</taxon>
        <taxon>Spiralia</taxon>
        <taxon>Gnathifera</taxon>
        <taxon>Rotifera</taxon>
        <taxon>Eurotatoria</taxon>
        <taxon>Bdelloidea</taxon>
        <taxon>Philodinida</taxon>
        <taxon>Philodinidae</taxon>
        <taxon>Didymodactylos</taxon>
    </lineage>
</organism>
<evidence type="ECO:0000256" key="10">
    <source>
        <dbReference type="ARBA" id="ARBA00023136"/>
    </source>
</evidence>
<name>A0A8S2IET1_9BILA</name>
<reference evidence="16" key="1">
    <citation type="submission" date="2021-02" db="EMBL/GenBank/DDBJ databases">
        <authorList>
            <person name="Nowell W R."/>
        </authorList>
    </citation>
    <scope>NUCLEOTIDE SEQUENCE</scope>
</reference>
<dbReference type="EMBL" id="CAJNOK010005141">
    <property type="protein sequence ID" value="CAF0961700.1"/>
    <property type="molecule type" value="Genomic_DNA"/>
</dbReference>
<dbReference type="Proteomes" id="UP000682733">
    <property type="component" value="Unassembled WGS sequence"/>
</dbReference>
<dbReference type="InterPro" id="IPR017871">
    <property type="entry name" value="ABC_transporter-like_CS"/>
</dbReference>
<dbReference type="Gene3D" id="3.40.50.300">
    <property type="entry name" value="P-loop containing nucleotide triphosphate hydrolases"/>
    <property type="match status" value="1"/>
</dbReference>
<evidence type="ECO:0000313" key="15">
    <source>
        <dbReference type="EMBL" id="CAF0961700.1"/>
    </source>
</evidence>
<evidence type="ECO:0000256" key="12">
    <source>
        <dbReference type="SAM" id="Phobius"/>
    </source>
</evidence>
<feature type="domain" description="ABC transmembrane type-1" evidence="14">
    <location>
        <begin position="1"/>
        <end position="273"/>
    </location>
</feature>
<feature type="transmembrane region" description="Helical" evidence="12">
    <location>
        <begin position="210"/>
        <end position="233"/>
    </location>
</feature>
<dbReference type="PROSITE" id="PS50893">
    <property type="entry name" value="ABC_TRANSPORTER_2"/>
    <property type="match status" value="1"/>
</dbReference>
<dbReference type="EMBL" id="CAJOBA010005146">
    <property type="protein sequence ID" value="CAF3734478.1"/>
    <property type="molecule type" value="Genomic_DNA"/>
</dbReference>
<comment type="similarity">
    <text evidence="2">Belongs to the ABC transporter superfamily. ABCB family. Multidrug resistance exporter (TC 3.A.1.201) subfamily.</text>
</comment>
<feature type="transmembrane region" description="Helical" evidence="12">
    <location>
        <begin position="125"/>
        <end position="151"/>
    </location>
</feature>
<evidence type="ECO:0000256" key="11">
    <source>
        <dbReference type="ARBA" id="ARBA00023180"/>
    </source>
</evidence>
<keyword evidence="7" id="KW-0067">ATP-binding</keyword>
<dbReference type="SUPFAM" id="SSF52540">
    <property type="entry name" value="P-loop containing nucleoside triphosphate hydrolases"/>
    <property type="match status" value="1"/>
</dbReference>
<accession>A0A8S2IET1</accession>
<evidence type="ECO:0000256" key="2">
    <source>
        <dbReference type="ARBA" id="ARBA00007577"/>
    </source>
</evidence>
<evidence type="ECO:0000256" key="3">
    <source>
        <dbReference type="ARBA" id="ARBA00022448"/>
    </source>
</evidence>
<dbReference type="CDD" id="cd03249">
    <property type="entry name" value="ABC_MTABC3_MDL1_MDL2"/>
    <property type="match status" value="1"/>
</dbReference>
<evidence type="ECO:0000313" key="17">
    <source>
        <dbReference type="Proteomes" id="UP000682733"/>
    </source>
</evidence>
<evidence type="ECO:0000256" key="8">
    <source>
        <dbReference type="ARBA" id="ARBA00022967"/>
    </source>
</evidence>